<comment type="caution">
    <text evidence="2">The sequence shown here is derived from an EMBL/GenBank/DDBJ whole genome shotgun (WGS) entry which is preliminary data.</text>
</comment>
<proteinExistence type="predicted"/>
<dbReference type="Gene3D" id="2.60.40.420">
    <property type="entry name" value="Cupredoxins - blue copper proteins"/>
    <property type="match status" value="3"/>
</dbReference>
<evidence type="ECO:0000259" key="1">
    <source>
        <dbReference type="Pfam" id="PF07731"/>
    </source>
</evidence>
<accession>A0A643K1Z6</accession>
<dbReference type="EMBL" id="VZUS01000001">
    <property type="protein sequence ID" value="KAB1187416.1"/>
    <property type="molecule type" value="Genomic_DNA"/>
</dbReference>
<dbReference type="PANTHER" id="PTHR48267">
    <property type="entry name" value="CUPREDOXIN SUPERFAMILY PROTEIN"/>
    <property type="match status" value="1"/>
</dbReference>
<dbReference type="RefSeq" id="WP_151136045.1">
    <property type="nucleotide sequence ID" value="NZ_VZUS01000001.1"/>
</dbReference>
<evidence type="ECO:0000313" key="2">
    <source>
        <dbReference type="EMBL" id="KAB1187416.1"/>
    </source>
</evidence>
<name>A0A643K1Z6_9EURY</name>
<dbReference type="AlphaFoldDB" id="A0A643K1Z6"/>
<organism evidence="2">
    <name type="scientific">Haloferax sp. CBA1149</name>
    <dbReference type="NCBI Taxonomy" id="2650753"/>
    <lineage>
        <taxon>Archaea</taxon>
        <taxon>Methanobacteriati</taxon>
        <taxon>Methanobacteriota</taxon>
        <taxon>Stenosarchaea group</taxon>
        <taxon>Halobacteria</taxon>
        <taxon>Halobacteriales</taxon>
        <taxon>Haloferacaceae</taxon>
        <taxon>Haloferax</taxon>
    </lineage>
</organism>
<dbReference type="InterPro" id="IPR008972">
    <property type="entry name" value="Cupredoxin"/>
</dbReference>
<dbReference type="CDD" id="cd13844">
    <property type="entry name" value="CuRO_1_BOD_CotA_like"/>
    <property type="match status" value="1"/>
</dbReference>
<dbReference type="InterPro" id="IPR006311">
    <property type="entry name" value="TAT_signal"/>
</dbReference>
<feature type="domain" description="Plastocyanin-like" evidence="1">
    <location>
        <begin position="487"/>
        <end position="636"/>
    </location>
</feature>
<dbReference type="GO" id="GO:0016491">
    <property type="term" value="F:oxidoreductase activity"/>
    <property type="evidence" value="ECO:0007669"/>
    <property type="project" value="InterPro"/>
</dbReference>
<dbReference type="PROSITE" id="PS51318">
    <property type="entry name" value="TAT"/>
    <property type="match status" value="1"/>
</dbReference>
<dbReference type="Pfam" id="PF07731">
    <property type="entry name" value="Cu-oxidase_2"/>
    <property type="match status" value="1"/>
</dbReference>
<protein>
    <submittedName>
        <fullName evidence="2">Multicopper oxidase domain-containing protein</fullName>
    </submittedName>
</protein>
<gene>
    <name evidence="2" type="ORF">Hfx1149_04985</name>
</gene>
<dbReference type="InterPro" id="IPR011706">
    <property type="entry name" value="Cu-oxidase_C"/>
</dbReference>
<dbReference type="InterPro" id="IPR045087">
    <property type="entry name" value="Cu-oxidase_fam"/>
</dbReference>
<sequence length="638" mass="71234">MDNKTTQKQKDSAGKTGLSRRTVLKGAAAVGLFSTLPWSVRRARAQATQTPLDFTGHKWQDPLPRPGVMTPDSRKGGVDHYEISMTEFQQQVLPSTMGDKPTTLWGYGGTYPAATIEARPDRPVSVKWMNELGTDWQGNSRGGEHLLSVDKRVHGADHGAPEIRTVVHLHGGVAAEQDDGYSEAWVTPEGKTTDDFAAIPDSPVAYKQTKEYPNRQEPGTLWYHDHALGITRLNVYAGLAGFYLLRDPVENSLPSDEYEIPILLQDRSFTSGGELQYPDGTDDSFEAEFWGDVPVVNGKAYPCLEVEPRKYRFRFLNGSNGRTFNLKFYNEDSESYDDAPVMEQIGVDLGFLDDVVTVGPGGMVPSLLLSGAERADVVVDFSDFEGEEFILDNGTGIPYAGEDFVPRGDDSIDVDMREMLKIKVTKPLSEPDNSIPSDQFLKVIGKKIDRYDFTPEVTDTDITRTFSLDSATLEVEEGVEYDSHFLDLSLWSDEDAVVDPELNTSETWEFVNTTGDSHPIHLHLVDMEVLERESFTWNDGTGDTYAQHAQDYINAYAEYLENGGMKPEKPDVKSYITPDAVTPPTPNNTVKKDTVLVNPNEMLRVKVDFTGFAGRFAWHCHILEHEDQEMMLPFEVVE</sequence>
<dbReference type="GO" id="GO:0005507">
    <property type="term" value="F:copper ion binding"/>
    <property type="evidence" value="ECO:0007669"/>
    <property type="project" value="InterPro"/>
</dbReference>
<reference evidence="2" key="1">
    <citation type="submission" date="2019-09" db="EMBL/GenBank/DDBJ databases">
        <title>Genomic analysis of Haloferax sp. CBA1149.</title>
        <authorList>
            <person name="Roh S.W."/>
        </authorList>
    </citation>
    <scope>NUCLEOTIDE SEQUENCE</scope>
    <source>
        <strain evidence="2">CBA1149</strain>
    </source>
</reference>
<dbReference type="SUPFAM" id="SSF49503">
    <property type="entry name" value="Cupredoxins"/>
    <property type="match status" value="2"/>
</dbReference>
<dbReference type="PANTHER" id="PTHR48267:SF1">
    <property type="entry name" value="BILIRUBIN OXIDASE"/>
    <property type="match status" value="1"/>
</dbReference>